<dbReference type="InterPro" id="IPR005552">
    <property type="entry name" value="Scramblase"/>
</dbReference>
<evidence type="ECO:0000256" key="1">
    <source>
        <dbReference type="ARBA" id="ARBA00005350"/>
    </source>
</evidence>
<organism evidence="4 5">
    <name type="scientific">Pneumocystis wakefieldiae</name>
    <dbReference type="NCBI Taxonomy" id="38082"/>
    <lineage>
        <taxon>Eukaryota</taxon>
        <taxon>Fungi</taxon>
        <taxon>Dikarya</taxon>
        <taxon>Ascomycota</taxon>
        <taxon>Taphrinomycotina</taxon>
        <taxon>Pneumocystomycetes</taxon>
        <taxon>Pneumocystaceae</taxon>
        <taxon>Pneumocystis</taxon>
    </lineage>
</organism>
<dbReference type="PANTHER" id="PTHR23248">
    <property type="entry name" value="PHOSPHOLIPID SCRAMBLASE-RELATED"/>
    <property type="match status" value="1"/>
</dbReference>
<sequence>MVCLRWLKRAIRADFKARHYAIRTSPACLFPLSRFSRIDSPHDSIRTEKLEKSYVEEADQVEVRLKEDPYGVLHHNTALLNILGNPTLVIQRKMEMMNVFFGFEQANKYIVMDSSGKHVGYIAETGDQSITKIFARQIFRTNRAFKAHILDKDGNEVLLIERPFSWINSKIRVIDRMDSSYPIVGEVQQQWHAWRRKYNLFLKRDDIFSQFAYIDEPLFSWDFSLVDQEGGLIGSVNRNFMGLFQEMFTDTGNYVLRMDSVSSEINETATSKQLIDINARTDLPVPLKRGLTLDERAVILATAICIDFDYFSKLSKGGAGIGSFFPFWFPVFGGGTHEGSTEQPESTSTSQDQDSSLPSNDESSKPQETEKKWWDLSPNNDVWGEGDHDPWNDSNQNNDNDSWGGLFEEDDD</sequence>
<feature type="compositionally biased region" description="Low complexity" evidence="3">
    <location>
        <begin position="341"/>
        <end position="359"/>
    </location>
</feature>
<comment type="similarity">
    <text evidence="1 2">Belongs to the phospholipid scramblase family.</text>
</comment>
<dbReference type="Proteomes" id="UP000663699">
    <property type="component" value="Chromosome 4"/>
</dbReference>
<evidence type="ECO:0000313" key="4">
    <source>
        <dbReference type="EMBL" id="QSL64965.1"/>
    </source>
</evidence>
<name>A0A899FXF6_9ASCO</name>
<reference evidence="4" key="1">
    <citation type="submission" date="2020-06" db="EMBL/GenBank/DDBJ databases">
        <title>Genomes of multiple members of Pneumocystis genus reveal paths to human pathogen Pneumocystis jirovecii.</title>
        <authorList>
            <person name="Cisse O.H."/>
            <person name="Ma L."/>
            <person name="Dekker J."/>
            <person name="Khil P."/>
            <person name="Jo J."/>
            <person name="Brenchley J."/>
            <person name="Blair R."/>
            <person name="Pahar B."/>
            <person name="Chabe M."/>
            <person name="Van Rompay K.A."/>
            <person name="Keesler R."/>
            <person name="Sukura A."/>
            <person name="Hirsch V."/>
            <person name="Kutty G."/>
            <person name="Liu Y."/>
            <person name="Peng L."/>
            <person name="Chen J."/>
            <person name="Song J."/>
            <person name="Weissenbacher-Lang C."/>
            <person name="Xu J."/>
            <person name="Upham N.S."/>
            <person name="Stajich J.E."/>
            <person name="Cuomo C.A."/>
            <person name="Cushion M.T."/>
            <person name="Kovacs J.A."/>
        </authorList>
    </citation>
    <scope>NUCLEOTIDE SEQUENCE</scope>
    <source>
        <strain evidence="4">2A</strain>
    </source>
</reference>
<protein>
    <recommendedName>
        <fullName evidence="2">Phospholipid scramblase</fullName>
    </recommendedName>
</protein>
<dbReference type="Pfam" id="PF03803">
    <property type="entry name" value="Scramblase"/>
    <property type="match status" value="1"/>
</dbReference>
<dbReference type="SUPFAM" id="SSF54518">
    <property type="entry name" value="Tubby C-terminal domain-like"/>
    <property type="match status" value="1"/>
</dbReference>
<accession>A0A899FXF6</accession>
<evidence type="ECO:0000313" key="5">
    <source>
        <dbReference type="Proteomes" id="UP000663699"/>
    </source>
</evidence>
<keyword evidence="5" id="KW-1185">Reference proteome</keyword>
<dbReference type="EMBL" id="CP054535">
    <property type="protein sequence ID" value="QSL64965.1"/>
    <property type="molecule type" value="Genomic_DNA"/>
</dbReference>
<proteinExistence type="inferred from homology"/>
<feature type="compositionally biased region" description="Basic and acidic residues" evidence="3">
    <location>
        <begin position="362"/>
        <end position="374"/>
    </location>
</feature>
<gene>
    <name evidence="4" type="ORF">MERGE_002269</name>
</gene>
<feature type="region of interest" description="Disordered" evidence="3">
    <location>
        <begin position="335"/>
        <end position="412"/>
    </location>
</feature>
<dbReference type="OrthoDB" id="191150at2759"/>
<dbReference type="PANTHER" id="PTHR23248:SF9">
    <property type="entry name" value="PHOSPHOLIPID SCRAMBLASE"/>
    <property type="match status" value="1"/>
</dbReference>
<dbReference type="AlphaFoldDB" id="A0A899FXF6"/>
<dbReference type="GO" id="GO:0017128">
    <property type="term" value="F:phospholipid scramblase activity"/>
    <property type="evidence" value="ECO:0007669"/>
    <property type="project" value="InterPro"/>
</dbReference>
<feature type="compositionally biased region" description="Low complexity" evidence="3">
    <location>
        <begin position="392"/>
        <end position="402"/>
    </location>
</feature>
<evidence type="ECO:0000256" key="3">
    <source>
        <dbReference type="SAM" id="MobiDB-lite"/>
    </source>
</evidence>
<evidence type="ECO:0000256" key="2">
    <source>
        <dbReference type="RuleBase" id="RU363116"/>
    </source>
</evidence>
<dbReference type="InterPro" id="IPR025659">
    <property type="entry name" value="Tubby-like_C"/>
</dbReference>
<dbReference type="GO" id="GO:0005886">
    <property type="term" value="C:plasma membrane"/>
    <property type="evidence" value="ECO:0007669"/>
    <property type="project" value="TreeGrafter"/>
</dbReference>